<dbReference type="CDD" id="cd01004">
    <property type="entry name" value="PBP2_MidA_like"/>
    <property type="match status" value="1"/>
</dbReference>
<evidence type="ECO:0000313" key="5">
    <source>
        <dbReference type="Proteomes" id="UP000037712"/>
    </source>
</evidence>
<proteinExistence type="predicted"/>
<dbReference type="PROSITE" id="PS51257">
    <property type="entry name" value="PROKAR_LIPOPROTEIN"/>
    <property type="match status" value="1"/>
</dbReference>
<feature type="domain" description="Solute-binding protein family 3/N-terminal" evidence="3">
    <location>
        <begin position="73"/>
        <end position="306"/>
    </location>
</feature>
<reference evidence="5" key="2">
    <citation type="submission" date="2015-01" db="EMBL/GenBank/DDBJ databases">
        <title>Draft genome sequence of potential hydrocarbon metabolising strain of Rhodococcus rhodochrous.</title>
        <authorList>
            <person name="Aggarwal R.K."/>
            <person name="Dawar C."/>
        </authorList>
    </citation>
    <scope>NUCLEOTIDE SEQUENCE [LARGE SCALE GENOMIC DNA]</scope>
    <source>
        <strain evidence="5">KG-21</strain>
    </source>
</reference>
<keyword evidence="1 2" id="KW-0732">Signal</keyword>
<dbReference type="Pfam" id="PF00497">
    <property type="entry name" value="SBP_bac_3"/>
    <property type="match status" value="1"/>
</dbReference>
<dbReference type="Gene3D" id="3.40.190.10">
    <property type="entry name" value="Periplasmic binding protein-like II"/>
    <property type="match status" value="2"/>
</dbReference>
<accession>A0A0M8PQT9</accession>
<name>A0A0M8PQT9_RHORH</name>
<dbReference type="Proteomes" id="UP000037712">
    <property type="component" value="Unassembled WGS sequence"/>
</dbReference>
<comment type="caution">
    <text evidence="4">The sequence shown here is derived from an EMBL/GenBank/DDBJ whole genome shotgun (WGS) entry which is preliminary data.</text>
</comment>
<evidence type="ECO:0000256" key="1">
    <source>
        <dbReference type="ARBA" id="ARBA00022729"/>
    </source>
</evidence>
<dbReference type="PANTHER" id="PTHR35936">
    <property type="entry name" value="MEMBRANE-BOUND LYTIC MUREIN TRANSGLYCOSYLASE F"/>
    <property type="match status" value="1"/>
</dbReference>
<organism evidence="4 5">
    <name type="scientific">Rhodococcus rhodochrous KG-21</name>
    <dbReference type="NCBI Taxonomy" id="1441923"/>
    <lineage>
        <taxon>Bacteria</taxon>
        <taxon>Bacillati</taxon>
        <taxon>Actinomycetota</taxon>
        <taxon>Actinomycetes</taxon>
        <taxon>Mycobacteriales</taxon>
        <taxon>Nocardiaceae</taxon>
        <taxon>Rhodococcus</taxon>
    </lineage>
</organism>
<evidence type="ECO:0000259" key="3">
    <source>
        <dbReference type="SMART" id="SM00062"/>
    </source>
</evidence>
<protein>
    <submittedName>
        <fullName evidence="4">ABC transporter substrate-binding protein</fullName>
    </submittedName>
</protein>
<reference evidence="4 5" key="1">
    <citation type="journal article" date="2015" name="Genome Announc.">
        <title>Draft Genome Sequence of Rhodococcus rhodochrous Strain KG-21, a Soil Isolate from Oil Fields of Krishna-Godavari Basin, India.</title>
        <authorList>
            <person name="Dawar C."/>
            <person name="Aggarwal R.K."/>
        </authorList>
    </citation>
    <scope>NUCLEOTIDE SEQUENCE [LARGE SCALE GENOMIC DNA]</scope>
    <source>
        <strain evidence="4 5">KG-21</strain>
    </source>
</reference>
<feature type="signal peptide" evidence="2">
    <location>
        <begin position="1"/>
        <end position="24"/>
    </location>
</feature>
<gene>
    <name evidence="4" type="ORF">Z051_06035</name>
</gene>
<dbReference type="InterPro" id="IPR001638">
    <property type="entry name" value="Solute-binding_3/MltF_N"/>
</dbReference>
<dbReference type="SUPFAM" id="SSF53850">
    <property type="entry name" value="Periplasmic binding protein-like II"/>
    <property type="match status" value="1"/>
</dbReference>
<feature type="chain" id="PRO_5038369239" evidence="2">
    <location>
        <begin position="25"/>
        <end position="323"/>
    </location>
</feature>
<dbReference type="SMART" id="SM00062">
    <property type="entry name" value="PBPb"/>
    <property type="match status" value="1"/>
</dbReference>
<evidence type="ECO:0000313" key="4">
    <source>
        <dbReference type="EMBL" id="KOS57209.1"/>
    </source>
</evidence>
<dbReference type="PANTHER" id="PTHR35936:SF19">
    <property type="entry name" value="AMINO-ACID-BINDING PROTEIN YXEM-RELATED"/>
    <property type="match status" value="1"/>
</dbReference>
<evidence type="ECO:0000256" key="2">
    <source>
        <dbReference type="SAM" id="SignalP"/>
    </source>
</evidence>
<dbReference type="AlphaFoldDB" id="A0A0M8PQT9"/>
<dbReference type="PATRIC" id="fig|1441923.3.peg.1331"/>
<sequence>MSAFTRRTRLVASALTAVTLLSVAACSSGSGTDEPDAATSSGYNLTADQNRITTDSVPEIAAKVPQPIRDRGTLIVTGSAGTAPPLRFYADDDKTIIGSETDFAHLLGDVLDLDVELTAADWAQNFVRVDSGEADVFISNVTVTEERKEKYDFSTYRLDNLAFEVKKDSGIEVKDPKDVAGLKVGVSSGTNQEALLVEWNEQNVAAGLEPTEILYFQNATDYYLALGSGRIDAYFGPNPSASFHVIQAGETEIAGTFSGAGADLQGEIAVLTKKDNGLIEAINAALNHVIENGTYQQVLDRWGIANEAVATSVINPPGLPKKQ</sequence>
<dbReference type="EMBL" id="AZYO01000008">
    <property type="protein sequence ID" value="KOS57209.1"/>
    <property type="molecule type" value="Genomic_DNA"/>
</dbReference>